<accession>A0AC35TMI5</accession>
<dbReference type="Proteomes" id="UP000095286">
    <property type="component" value="Unplaced"/>
</dbReference>
<protein>
    <submittedName>
        <fullName evidence="2">DC_STAMP domain-containing protein</fullName>
    </submittedName>
</protein>
<name>A0AC35TMI5_9BILA</name>
<sequence length="676" mass="78854">MIFFALSPTFRCILVVAGITTLGRSGIGIVSWKIIDNIMEGPIDNIRHNFQETALAFTCFASMQKSVTEERFNLAVGPLEHFLQQNIANGIKVSKKIISTIRLVIQPFMSDLKDEDTEEDISAKGLKKYATDLETREMAKNGITSHVDDAKGDASQSVLKYSKFRNKLTKKLLVRIEDRCMEMFNSVSAKCIGVLETVKQTCYSNLFDLLAKHVCPKFDQEQYCTMSKQNETRNTCQSLMKGKSNELFPESMDEEMDSFKNSTNTITDEINLNVHLKRYDSERKLNVKLMGQLSNMVHSEVHYLHLALNSLREFLNLWVLLFVFVVFEDSIIFCRNFLTDVEFQNFYLTKYFWRIDKNREHQHKSTLYPLSNAEKKINKVGNVFGWPTKKERGSMKLPLILWVTLVSLVVAAISVDHYFYRVLSVVNDYGNFVFRNAGANKISLQIRGEGIFVDWLREILEFNFTRSSNTTINAKGCNKLPNPPNYSTYKTTLLMPLLYLFVFHILLNYMIKRITVVFVMGYMFRKRHKTRIIYLYNKILYSRENSRRMARAKVRYEAKRQSMYHKDNALMWMFKDGFVKTKIINKYFKLYRCLLCDVKYSFDHIIMCLKCPASYCTKCFVNNEKCCYACYALEDKVNSLKSQIEKPLNYKEKIDRIKNAIKGDKRVSFIIEEKAQ</sequence>
<evidence type="ECO:0000313" key="2">
    <source>
        <dbReference type="WBParaSite" id="RSKR_0000234900.1"/>
    </source>
</evidence>
<reference evidence="2" key="1">
    <citation type="submission" date="2016-11" db="UniProtKB">
        <authorList>
            <consortium name="WormBaseParasite"/>
        </authorList>
    </citation>
    <scope>IDENTIFICATION</scope>
    <source>
        <strain evidence="2">KR3021</strain>
    </source>
</reference>
<proteinExistence type="predicted"/>
<dbReference type="WBParaSite" id="RSKR_0000234900.1">
    <property type="protein sequence ID" value="RSKR_0000234900.1"/>
    <property type="gene ID" value="RSKR_0000234900"/>
</dbReference>
<organism evidence="1 2">
    <name type="scientific">Rhabditophanes sp. KR3021</name>
    <dbReference type="NCBI Taxonomy" id="114890"/>
    <lineage>
        <taxon>Eukaryota</taxon>
        <taxon>Metazoa</taxon>
        <taxon>Ecdysozoa</taxon>
        <taxon>Nematoda</taxon>
        <taxon>Chromadorea</taxon>
        <taxon>Rhabditida</taxon>
        <taxon>Tylenchina</taxon>
        <taxon>Panagrolaimomorpha</taxon>
        <taxon>Strongyloidoidea</taxon>
        <taxon>Alloionematidae</taxon>
        <taxon>Rhabditophanes</taxon>
    </lineage>
</organism>
<evidence type="ECO:0000313" key="1">
    <source>
        <dbReference type="Proteomes" id="UP000095286"/>
    </source>
</evidence>